<dbReference type="Proteomes" id="UP001054857">
    <property type="component" value="Unassembled WGS sequence"/>
</dbReference>
<comment type="caution">
    <text evidence="2">The sequence shown here is derived from an EMBL/GenBank/DDBJ whole genome shotgun (WGS) entry which is preliminary data.</text>
</comment>
<sequence>MGCFLSIPTAPASESPAAGPAQPVAFEELLDAASKAPQKLGLENNEIGVPTLVETGQAPVPLASSGGNSGKGSSLDGTATGQPRKSPLRAPSIKASTNKSTLSAVDKGTQLIESLSAIEGTAVEKVEAFTSLLVGESYVQFASISVVSEDEQVFMVLTASGVGSDFLPKHYLLNVASSHWSVQRVVSEGTACFWAAGEHNADELPEDWKCLFKMQKLKSFLAVPIKVGTQLVGVLNVALVIEVDEQKHWWGLQLRLLAAVLAQHFHDAHLRSKISWLQAVARQETVEQLSMATLKGLTGMFGALRDLSFYIALVLPGRPCAIMLSLSREMMEAAAAAAGG</sequence>
<dbReference type="InterPro" id="IPR029016">
    <property type="entry name" value="GAF-like_dom_sf"/>
</dbReference>
<keyword evidence="3" id="KW-1185">Reference proteome</keyword>
<dbReference type="SUPFAM" id="SSF55781">
    <property type="entry name" value="GAF domain-like"/>
    <property type="match status" value="1"/>
</dbReference>
<organism evidence="2 3">
    <name type="scientific">Astrephomene gubernaculifera</name>
    <dbReference type="NCBI Taxonomy" id="47775"/>
    <lineage>
        <taxon>Eukaryota</taxon>
        <taxon>Viridiplantae</taxon>
        <taxon>Chlorophyta</taxon>
        <taxon>core chlorophytes</taxon>
        <taxon>Chlorophyceae</taxon>
        <taxon>CS clade</taxon>
        <taxon>Chlamydomonadales</taxon>
        <taxon>Astrephomenaceae</taxon>
        <taxon>Astrephomene</taxon>
    </lineage>
</organism>
<feature type="region of interest" description="Disordered" evidence="1">
    <location>
        <begin position="58"/>
        <end position="101"/>
    </location>
</feature>
<dbReference type="EMBL" id="BMAR01000007">
    <property type="protein sequence ID" value="GFR44346.1"/>
    <property type="molecule type" value="Genomic_DNA"/>
</dbReference>
<feature type="region of interest" description="Disordered" evidence="1">
    <location>
        <begin position="1"/>
        <end position="20"/>
    </location>
</feature>
<feature type="non-terminal residue" evidence="2">
    <location>
        <position position="340"/>
    </location>
</feature>
<dbReference type="AlphaFoldDB" id="A0AAD3HKW1"/>
<evidence type="ECO:0000313" key="3">
    <source>
        <dbReference type="Proteomes" id="UP001054857"/>
    </source>
</evidence>
<accession>A0AAD3HKW1</accession>
<dbReference type="Gene3D" id="3.30.450.40">
    <property type="match status" value="1"/>
</dbReference>
<protein>
    <recommendedName>
        <fullName evidence="4">GAF domain-containing protein</fullName>
    </recommendedName>
</protein>
<reference evidence="2 3" key="1">
    <citation type="journal article" date="2021" name="Sci. Rep.">
        <title>Genome sequencing of the multicellular alga Astrephomene provides insights into convergent evolution of germ-soma differentiation.</title>
        <authorList>
            <person name="Yamashita S."/>
            <person name="Yamamoto K."/>
            <person name="Matsuzaki R."/>
            <person name="Suzuki S."/>
            <person name="Yamaguchi H."/>
            <person name="Hirooka S."/>
            <person name="Minakuchi Y."/>
            <person name="Miyagishima S."/>
            <person name="Kawachi M."/>
            <person name="Toyoda A."/>
            <person name="Nozaki H."/>
        </authorList>
    </citation>
    <scope>NUCLEOTIDE SEQUENCE [LARGE SCALE GENOMIC DNA]</scope>
    <source>
        <strain evidence="2 3">NIES-4017</strain>
    </source>
</reference>
<name>A0AAD3HKW1_9CHLO</name>
<proteinExistence type="predicted"/>
<evidence type="ECO:0000313" key="2">
    <source>
        <dbReference type="EMBL" id="GFR44346.1"/>
    </source>
</evidence>
<evidence type="ECO:0000256" key="1">
    <source>
        <dbReference type="SAM" id="MobiDB-lite"/>
    </source>
</evidence>
<evidence type="ECO:0008006" key="4">
    <source>
        <dbReference type="Google" id="ProtNLM"/>
    </source>
</evidence>
<gene>
    <name evidence="2" type="ORF">Agub_g5563</name>
</gene>